<evidence type="ECO:0000313" key="2">
    <source>
        <dbReference type="Proteomes" id="UP000735302"/>
    </source>
</evidence>
<dbReference type="AlphaFoldDB" id="A0AAV4B967"/>
<name>A0AAV4B967_9GAST</name>
<dbReference type="Proteomes" id="UP000735302">
    <property type="component" value="Unassembled WGS sequence"/>
</dbReference>
<evidence type="ECO:0000313" key="1">
    <source>
        <dbReference type="EMBL" id="GFO15645.1"/>
    </source>
</evidence>
<proteinExistence type="predicted"/>
<gene>
    <name evidence="1" type="ORF">PoB_004215000</name>
</gene>
<reference evidence="1 2" key="1">
    <citation type="journal article" date="2021" name="Elife">
        <title>Chloroplast acquisition without the gene transfer in kleptoplastic sea slugs, Plakobranchus ocellatus.</title>
        <authorList>
            <person name="Maeda T."/>
            <person name="Takahashi S."/>
            <person name="Yoshida T."/>
            <person name="Shimamura S."/>
            <person name="Takaki Y."/>
            <person name="Nagai Y."/>
            <person name="Toyoda A."/>
            <person name="Suzuki Y."/>
            <person name="Arimoto A."/>
            <person name="Ishii H."/>
            <person name="Satoh N."/>
            <person name="Nishiyama T."/>
            <person name="Hasebe M."/>
            <person name="Maruyama T."/>
            <person name="Minagawa J."/>
            <person name="Obokata J."/>
            <person name="Shigenobu S."/>
        </authorList>
    </citation>
    <scope>NUCLEOTIDE SEQUENCE [LARGE SCALE GENOMIC DNA]</scope>
</reference>
<accession>A0AAV4B967</accession>
<protein>
    <submittedName>
        <fullName evidence="1">Uncharacterized protein</fullName>
    </submittedName>
</protein>
<organism evidence="1 2">
    <name type="scientific">Plakobranchus ocellatus</name>
    <dbReference type="NCBI Taxonomy" id="259542"/>
    <lineage>
        <taxon>Eukaryota</taxon>
        <taxon>Metazoa</taxon>
        <taxon>Spiralia</taxon>
        <taxon>Lophotrochozoa</taxon>
        <taxon>Mollusca</taxon>
        <taxon>Gastropoda</taxon>
        <taxon>Heterobranchia</taxon>
        <taxon>Euthyneura</taxon>
        <taxon>Panpulmonata</taxon>
        <taxon>Sacoglossa</taxon>
        <taxon>Placobranchoidea</taxon>
        <taxon>Plakobranchidae</taxon>
        <taxon>Plakobranchus</taxon>
    </lineage>
</organism>
<sequence>MVLRILTKNGPRKKIYSLSAFSGCKSWTKDGHRHVRVLPVAQAMLKEKFVAQSKVFRSRRVIIEFKIILATTIISNNSVCRLQLTAIVWWTGLCIADLLVTLAACVSHQPIALLPCNVIISHPLVSGL</sequence>
<dbReference type="EMBL" id="BLXT01004610">
    <property type="protein sequence ID" value="GFO15645.1"/>
    <property type="molecule type" value="Genomic_DNA"/>
</dbReference>
<comment type="caution">
    <text evidence="1">The sequence shown here is derived from an EMBL/GenBank/DDBJ whole genome shotgun (WGS) entry which is preliminary data.</text>
</comment>
<keyword evidence="2" id="KW-1185">Reference proteome</keyword>